<dbReference type="SMART" id="SM00448">
    <property type="entry name" value="REC"/>
    <property type="match status" value="1"/>
</dbReference>
<dbReference type="PANTHER" id="PTHR43874">
    <property type="entry name" value="TWO-COMPONENT RESPONSE REGULATOR"/>
    <property type="match status" value="1"/>
</dbReference>
<dbReference type="InterPro" id="IPR045279">
    <property type="entry name" value="ARR-like"/>
</dbReference>
<dbReference type="CDD" id="cd17584">
    <property type="entry name" value="REC_typeB_ARR-like"/>
    <property type="match status" value="1"/>
</dbReference>
<dbReference type="Proteomes" id="UP000827889">
    <property type="component" value="Chromosome 9"/>
</dbReference>
<protein>
    <submittedName>
        <fullName evidence="13">Two-component response regulator ARR14-like</fullName>
    </submittedName>
</protein>
<proteinExistence type="predicted"/>
<evidence type="ECO:0000256" key="2">
    <source>
        <dbReference type="ARBA" id="ARBA00022553"/>
    </source>
</evidence>
<dbReference type="GO" id="GO:0009736">
    <property type="term" value="P:cytokinin-activated signaling pathway"/>
    <property type="evidence" value="ECO:0007669"/>
    <property type="project" value="InterPro"/>
</dbReference>
<keyword evidence="3" id="KW-0902">Two-component regulatory system</keyword>
<dbReference type="Gene3D" id="1.10.10.60">
    <property type="entry name" value="Homeodomain-like"/>
    <property type="match status" value="1"/>
</dbReference>
<dbReference type="SUPFAM" id="SSF52172">
    <property type="entry name" value="CheY-like"/>
    <property type="match status" value="1"/>
</dbReference>
<dbReference type="Pfam" id="PF00072">
    <property type="entry name" value="Response_reg"/>
    <property type="match status" value="1"/>
</dbReference>
<feature type="domain" description="HTH myb-type" evidence="11">
    <location>
        <begin position="213"/>
        <end position="272"/>
    </location>
</feature>
<comment type="caution">
    <text evidence="8">Lacks conserved residue(s) required for the propagation of feature annotation.</text>
</comment>
<gene>
    <name evidence="13" type="primary">LOC115737043</name>
</gene>
<evidence type="ECO:0000256" key="1">
    <source>
        <dbReference type="ARBA" id="ARBA00004123"/>
    </source>
</evidence>
<keyword evidence="12" id="KW-1185">Reference proteome</keyword>
<dbReference type="SMR" id="A0A8B8NQR5"/>
<keyword evidence="7" id="KW-0539">Nucleus</keyword>
<reference evidence="13" key="1">
    <citation type="submission" date="2025-08" db="UniProtKB">
        <authorList>
            <consortium name="RefSeq"/>
        </authorList>
    </citation>
    <scope>IDENTIFICATION</scope>
    <source>
        <tissue evidence="13">Leaf</tissue>
    </source>
</reference>
<dbReference type="GO" id="GO:0005634">
    <property type="term" value="C:nucleus"/>
    <property type="evidence" value="ECO:0007669"/>
    <property type="project" value="UniProtKB-SubCell"/>
</dbReference>
<evidence type="ECO:0000256" key="5">
    <source>
        <dbReference type="ARBA" id="ARBA00023159"/>
    </source>
</evidence>
<dbReference type="FunFam" id="1.10.10.60:FF:000007">
    <property type="entry name" value="Two-component response regulator"/>
    <property type="match status" value="1"/>
</dbReference>
<dbReference type="Pfam" id="PF00249">
    <property type="entry name" value="Myb_DNA-binding"/>
    <property type="match status" value="1"/>
</dbReference>
<sequence>MSRPSDEVTVEAASSIRSRVRYADLVPAGVGVLVVDGDSATLAIASRMLLMFGYRVFTAKSAGDALSMIQERRSNLDLILTEIHLPDADKFEVLEKLGRVSNLPVIIMTANDNESTMLGALINGASLYLLKPIRKLDIRDLWQISFIWKRDQMARGTEGSTDQDSSEDEDEDEPESQPIAIGEKRGEARARKGDELQEVDGDNLQLPKKTMHLHKKTKLTWTNELHDKFLRAIRYLGIDRAHPKTILQHMNVPGLRKESVSSHLQKYRRSLKRDQDTILKTVHPELYRLSSPSHLQGLLSFSGSHLQATAAATTKDSRLHSCFQSNPGIPLVVAHDRDREPWNYYSNQTSNPIANPIFMPSDHLSRSSFRTGEEVGDTANVLSIGNDSCSAVGTQSSGTGELPAPNAAAGVRELEEYDVWCGDRRGPPLFPGGSW</sequence>
<evidence type="ECO:0000313" key="12">
    <source>
        <dbReference type="Proteomes" id="UP000827889"/>
    </source>
</evidence>
<feature type="compositionally biased region" description="Acidic residues" evidence="9">
    <location>
        <begin position="164"/>
        <end position="175"/>
    </location>
</feature>
<dbReference type="InterPro" id="IPR017930">
    <property type="entry name" value="Myb_dom"/>
</dbReference>
<dbReference type="Gene3D" id="3.40.50.2300">
    <property type="match status" value="1"/>
</dbReference>
<feature type="compositionally biased region" description="Basic and acidic residues" evidence="9">
    <location>
        <begin position="182"/>
        <end position="191"/>
    </location>
</feature>
<dbReference type="InterPro" id="IPR009057">
    <property type="entry name" value="Homeodomain-like_sf"/>
</dbReference>
<dbReference type="KEGG" id="rarg:115737043"/>
<dbReference type="GO" id="GO:0003677">
    <property type="term" value="F:DNA binding"/>
    <property type="evidence" value="ECO:0007669"/>
    <property type="project" value="InterPro"/>
</dbReference>
<dbReference type="PANTHER" id="PTHR43874:SF58">
    <property type="entry name" value="TWO-COMPONENT RESPONSE REGULATOR-LIKE APRR8-RELATED"/>
    <property type="match status" value="1"/>
</dbReference>
<evidence type="ECO:0000259" key="11">
    <source>
        <dbReference type="PROSITE" id="PS51294"/>
    </source>
</evidence>
<evidence type="ECO:0000259" key="10">
    <source>
        <dbReference type="PROSITE" id="PS50110"/>
    </source>
</evidence>
<feature type="domain" description="Response regulatory" evidence="10">
    <location>
        <begin position="31"/>
        <end position="146"/>
    </location>
</feature>
<evidence type="ECO:0000256" key="8">
    <source>
        <dbReference type="PROSITE-ProRule" id="PRU00169"/>
    </source>
</evidence>
<organism evidence="12 13">
    <name type="scientific">Rhodamnia argentea</name>
    <dbReference type="NCBI Taxonomy" id="178133"/>
    <lineage>
        <taxon>Eukaryota</taxon>
        <taxon>Viridiplantae</taxon>
        <taxon>Streptophyta</taxon>
        <taxon>Embryophyta</taxon>
        <taxon>Tracheophyta</taxon>
        <taxon>Spermatophyta</taxon>
        <taxon>Magnoliopsida</taxon>
        <taxon>eudicotyledons</taxon>
        <taxon>Gunneridae</taxon>
        <taxon>Pentapetalae</taxon>
        <taxon>rosids</taxon>
        <taxon>malvids</taxon>
        <taxon>Myrtales</taxon>
        <taxon>Myrtaceae</taxon>
        <taxon>Myrtoideae</taxon>
        <taxon>Myrteae</taxon>
        <taxon>Australasian group</taxon>
        <taxon>Rhodamnia</taxon>
    </lineage>
</organism>
<dbReference type="GO" id="GO:0000160">
    <property type="term" value="P:phosphorelay signal transduction system"/>
    <property type="evidence" value="ECO:0007669"/>
    <property type="project" value="UniProtKB-KW"/>
</dbReference>
<evidence type="ECO:0000256" key="7">
    <source>
        <dbReference type="ARBA" id="ARBA00023242"/>
    </source>
</evidence>
<dbReference type="RefSeq" id="XP_030524856.1">
    <property type="nucleotide sequence ID" value="XM_030668996.2"/>
</dbReference>
<dbReference type="NCBIfam" id="TIGR01557">
    <property type="entry name" value="myb_SHAQKYF"/>
    <property type="match status" value="1"/>
</dbReference>
<dbReference type="GeneID" id="115737043"/>
<dbReference type="InterPro" id="IPR001789">
    <property type="entry name" value="Sig_transdc_resp-reg_receiver"/>
</dbReference>
<dbReference type="OrthoDB" id="21225at2759"/>
<comment type="subcellular location">
    <subcellularLocation>
        <location evidence="1">Nucleus</location>
    </subcellularLocation>
</comment>
<accession>A0A8B8NQR5</accession>
<dbReference type="InterPro" id="IPR001005">
    <property type="entry name" value="SANT/Myb"/>
</dbReference>
<name>A0A8B8NQR5_9MYRT</name>
<evidence type="ECO:0000256" key="9">
    <source>
        <dbReference type="SAM" id="MobiDB-lite"/>
    </source>
</evidence>
<dbReference type="AlphaFoldDB" id="A0A8B8NQR5"/>
<keyword evidence="5" id="KW-0010">Activator</keyword>
<dbReference type="InterPro" id="IPR006447">
    <property type="entry name" value="Myb_dom_plants"/>
</dbReference>
<evidence type="ECO:0000313" key="13">
    <source>
        <dbReference type="RefSeq" id="XP_030524856.1"/>
    </source>
</evidence>
<evidence type="ECO:0000256" key="4">
    <source>
        <dbReference type="ARBA" id="ARBA00023015"/>
    </source>
</evidence>
<dbReference type="PROSITE" id="PS50110">
    <property type="entry name" value="RESPONSE_REGULATORY"/>
    <property type="match status" value="1"/>
</dbReference>
<keyword evidence="4" id="KW-0805">Transcription regulation</keyword>
<dbReference type="SUPFAM" id="SSF46689">
    <property type="entry name" value="Homeodomain-like"/>
    <property type="match status" value="1"/>
</dbReference>
<evidence type="ECO:0000256" key="6">
    <source>
        <dbReference type="ARBA" id="ARBA00023163"/>
    </source>
</evidence>
<evidence type="ECO:0000256" key="3">
    <source>
        <dbReference type="ARBA" id="ARBA00023012"/>
    </source>
</evidence>
<keyword evidence="2" id="KW-0597">Phosphoprotein</keyword>
<dbReference type="InterPro" id="IPR011006">
    <property type="entry name" value="CheY-like_superfamily"/>
</dbReference>
<keyword evidence="6" id="KW-0804">Transcription</keyword>
<dbReference type="PROSITE" id="PS51294">
    <property type="entry name" value="HTH_MYB"/>
    <property type="match status" value="1"/>
</dbReference>
<feature type="region of interest" description="Disordered" evidence="9">
    <location>
        <begin position="155"/>
        <end position="191"/>
    </location>
</feature>